<feature type="transmembrane region" description="Helical" evidence="1">
    <location>
        <begin position="969"/>
        <end position="991"/>
    </location>
</feature>
<comment type="caution">
    <text evidence="2">The sequence shown here is derived from an EMBL/GenBank/DDBJ whole genome shotgun (WGS) entry which is preliminary data.</text>
</comment>
<evidence type="ECO:0000313" key="3">
    <source>
        <dbReference type="Proteomes" id="UP000276834"/>
    </source>
</evidence>
<sequence>MKFAVIGTGINYANEFTDFADYFICRYSALVSFQCQNSSSSKQLWHTYLIFSGMRNVVEKYVIKNCFSITLKNLSSGKQSYLEDDAVYVSCNCPNSPYNTDFSVNGMEPFPMPMGVCSLCTFWCTGNTCRNLTRNNTYRSGMKLYGQDQYGKIRFLVPAALAWGRRDLLSNYLVCRFMKVEMKDYTEIDNSLGRELLNTMAHKSSSTAAMLTSTVLSFLSMERAESLDLKENKTQAEADKCIKNGAAIEKIRLEAEYSLDYSDIVENNNLTIWKDLSQLFGLWWSVSADSVEKFGTIIVDVVATDKHLINPSEVRETNPVIVTEMIDQIDVYSDMAKSQNDSSSSAHLPHKPSPAAAAVCAQCQNLMHSLGVDSISSGQKRLYPNYLYLCTKPTHCSLSVFHDVLSRPDGTSRPQWPRGPLAQPSLCLGRCPEPRWPGQPCGAASLPGCSAGLRQAHGTASVPSPSPRILTFCTSESSRHESASDNVFLQWQRTLSNSAGNEDTWISRDFMKEVKYDDCINFADGEFKMMGWTTKLGVKATSARLVEMTAYQIDGPHLFELLLIKQGSAGKMVFTENVLPVSGFWTTTLVLICSPEEFERGRFRDFGAVLKTGSLNRFQKWASESFGIQYDDRCHPADAYKLQCKPFLGMSLAKRKELGSWSSPTNLYDMLGNIKISYPGRESEIEIISCTCYIQLIYECIELIRIGILWHPKIHPESQVVLPMLTKAHTKGKRSHPGGLQRYKDGLRKAKVLGNVDLVFLVLQMQILRKEHPPRNTKYREKYKHFQFSPAGSLKDIGNINAFDTLFVTNWKRSKTSNCQEVCWKDSVSHNASCIITREGGLCEQRQLAMSLSEPACGTQEKGKSCFMELAELFRNVSGNREGEKFSFLYQLKEGRGLVLSTLVSGEGYEPSGKSATIKSLRCVLAILESCQEDDTRGFYGYLAGKDMIYFYSDNSSVIKNSFFGCTTIIVTVPGLAGTGCFFLYGMFLPIGTASRQPLKSWLLLWKTIPKRKASDSNRSGDFVTLPIRTLELHWCKSAKGRTPLGVPNQRAHTWTFCSGFWLCQKKQLNDVMDSRKNGDVWHIFSNGVKETLSLTKCALIEPWKTLASFQYNTHLSSAQKAAYLERSQQGRVRGGCHSGRLTDAYSYLPGAAQHLVQKESYSFYLFLKEERQQVPVLFIRPVPNTPSTLRREEVKQGVASHIGLAVWDFMPYGEEVYYRSLCQLHFLFLLMTLVLGLGTAYVESEVQNQTAPYPFYTDQQSFNLK</sequence>
<reference evidence="2 3" key="1">
    <citation type="journal article" date="2018" name="Proc. R. Soc. B">
        <title>A non-coding region near Follistatin controls head colour polymorphism in the Gouldian finch.</title>
        <authorList>
            <person name="Toomey M.B."/>
            <person name="Marques C.I."/>
            <person name="Andrade P."/>
            <person name="Araujo P.M."/>
            <person name="Sabatino S."/>
            <person name="Gazda M.A."/>
            <person name="Afonso S."/>
            <person name="Lopes R.J."/>
            <person name="Corbo J.C."/>
            <person name="Carneiro M."/>
        </authorList>
    </citation>
    <scope>NUCLEOTIDE SEQUENCE [LARGE SCALE GENOMIC DNA]</scope>
    <source>
        <strain evidence="2">Red01</strain>
        <tissue evidence="2">Muscle</tissue>
    </source>
</reference>
<keyword evidence="1" id="KW-0472">Membrane</keyword>
<feature type="transmembrane region" description="Helical" evidence="1">
    <location>
        <begin position="1225"/>
        <end position="1243"/>
    </location>
</feature>
<keyword evidence="1" id="KW-0812">Transmembrane</keyword>
<accession>A0A3L8SPE3</accession>
<dbReference type="EMBL" id="QUSF01000010">
    <property type="protein sequence ID" value="RLW05876.1"/>
    <property type="molecule type" value="Genomic_DNA"/>
</dbReference>
<evidence type="ECO:0000313" key="2">
    <source>
        <dbReference type="EMBL" id="RLW05876.1"/>
    </source>
</evidence>
<keyword evidence="1" id="KW-1133">Transmembrane helix</keyword>
<gene>
    <name evidence="2" type="ORF">DV515_00004903</name>
</gene>
<dbReference type="AlphaFoldDB" id="A0A3L8SPE3"/>
<organism evidence="2 3">
    <name type="scientific">Chloebia gouldiae</name>
    <name type="common">Gouldian finch</name>
    <name type="synonym">Erythrura gouldiae</name>
    <dbReference type="NCBI Taxonomy" id="44316"/>
    <lineage>
        <taxon>Eukaryota</taxon>
        <taxon>Metazoa</taxon>
        <taxon>Chordata</taxon>
        <taxon>Craniata</taxon>
        <taxon>Vertebrata</taxon>
        <taxon>Euteleostomi</taxon>
        <taxon>Archelosauria</taxon>
        <taxon>Archosauria</taxon>
        <taxon>Dinosauria</taxon>
        <taxon>Saurischia</taxon>
        <taxon>Theropoda</taxon>
        <taxon>Coelurosauria</taxon>
        <taxon>Aves</taxon>
        <taxon>Neognathae</taxon>
        <taxon>Neoaves</taxon>
        <taxon>Telluraves</taxon>
        <taxon>Australaves</taxon>
        <taxon>Passeriformes</taxon>
        <taxon>Passeroidea</taxon>
        <taxon>Passeridae</taxon>
        <taxon>Chloebia</taxon>
    </lineage>
</organism>
<dbReference type="Proteomes" id="UP000276834">
    <property type="component" value="Unassembled WGS sequence"/>
</dbReference>
<proteinExistence type="predicted"/>
<protein>
    <submittedName>
        <fullName evidence="2">Uncharacterized protein</fullName>
    </submittedName>
</protein>
<evidence type="ECO:0000256" key="1">
    <source>
        <dbReference type="SAM" id="Phobius"/>
    </source>
</evidence>
<keyword evidence="3" id="KW-1185">Reference proteome</keyword>
<name>A0A3L8SPE3_CHLGU</name>